<evidence type="ECO:0000313" key="6">
    <source>
        <dbReference type="EMBL" id="WUM18981.1"/>
    </source>
</evidence>
<dbReference type="InterPro" id="IPR000847">
    <property type="entry name" value="LysR_HTH_N"/>
</dbReference>
<dbReference type="SUPFAM" id="SSF53850">
    <property type="entry name" value="Periplasmic binding protein-like II"/>
    <property type="match status" value="1"/>
</dbReference>
<evidence type="ECO:0000256" key="4">
    <source>
        <dbReference type="ARBA" id="ARBA00023163"/>
    </source>
</evidence>
<dbReference type="RefSeq" id="WP_328856548.1">
    <property type="nucleotide sequence ID" value="NZ_CP108021.1"/>
</dbReference>
<evidence type="ECO:0000256" key="1">
    <source>
        <dbReference type="ARBA" id="ARBA00009437"/>
    </source>
</evidence>
<dbReference type="InterPro" id="IPR050176">
    <property type="entry name" value="LTTR"/>
</dbReference>
<proteinExistence type="inferred from homology"/>
<evidence type="ECO:0000313" key="7">
    <source>
        <dbReference type="Proteomes" id="UP001432128"/>
    </source>
</evidence>
<reference evidence="6 7" key="1">
    <citation type="submission" date="2022-10" db="EMBL/GenBank/DDBJ databases">
        <title>The complete genomes of actinobacterial strains from the NBC collection.</title>
        <authorList>
            <person name="Joergensen T.S."/>
            <person name="Alvarez Arevalo M."/>
            <person name="Sterndorff E.B."/>
            <person name="Faurdal D."/>
            <person name="Vuksanovic O."/>
            <person name="Mourched A.-S."/>
            <person name="Charusanti P."/>
            <person name="Shaw S."/>
            <person name="Blin K."/>
            <person name="Weber T."/>
        </authorList>
    </citation>
    <scope>NUCLEOTIDE SEQUENCE [LARGE SCALE GENOMIC DNA]</scope>
    <source>
        <strain evidence="6 7">NBC_00319</strain>
    </source>
</reference>
<keyword evidence="2" id="KW-0805">Transcription regulation</keyword>
<dbReference type="InterPro" id="IPR036388">
    <property type="entry name" value="WH-like_DNA-bd_sf"/>
</dbReference>
<keyword evidence="7" id="KW-1185">Reference proteome</keyword>
<dbReference type="KEGG" id="whr:OG579_14755"/>
<evidence type="ECO:0000259" key="5">
    <source>
        <dbReference type="PROSITE" id="PS50931"/>
    </source>
</evidence>
<dbReference type="Gene3D" id="1.10.10.10">
    <property type="entry name" value="Winged helix-like DNA-binding domain superfamily/Winged helix DNA-binding domain"/>
    <property type="match status" value="1"/>
</dbReference>
<dbReference type="InterPro" id="IPR005119">
    <property type="entry name" value="LysR_subst-bd"/>
</dbReference>
<dbReference type="GO" id="GO:0003677">
    <property type="term" value="F:DNA binding"/>
    <property type="evidence" value="ECO:0007669"/>
    <property type="project" value="UniProtKB-KW"/>
</dbReference>
<dbReference type="EMBL" id="CP108021">
    <property type="protein sequence ID" value="WUM18981.1"/>
    <property type="molecule type" value="Genomic_DNA"/>
</dbReference>
<dbReference type="PROSITE" id="PS50931">
    <property type="entry name" value="HTH_LYSR"/>
    <property type="match status" value="1"/>
</dbReference>
<comment type="similarity">
    <text evidence="1">Belongs to the LysR transcriptional regulatory family.</text>
</comment>
<dbReference type="SUPFAM" id="SSF46785">
    <property type="entry name" value="Winged helix' DNA-binding domain"/>
    <property type="match status" value="1"/>
</dbReference>
<name>A0AAU4JYZ3_9NOCA</name>
<dbReference type="AlphaFoldDB" id="A0AAU4JYZ3"/>
<keyword evidence="4" id="KW-0804">Transcription</keyword>
<protein>
    <submittedName>
        <fullName evidence="6">LysR family transcriptional regulator</fullName>
    </submittedName>
</protein>
<dbReference type="PANTHER" id="PTHR30579">
    <property type="entry name" value="TRANSCRIPTIONAL REGULATOR"/>
    <property type="match status" value="1"/>
</dbReference>
<dbReference type="Pfam" id="PF03466">
    <property type="entry name" value="LysR_substrate"/>
    <property type="match status" value="1"/>
</dbReference>
<dbReference type="GO" id="GO:0003700">
    <property type="term" value="F:DNA-binding transcription factor activity"/>
    <property type="evidence" value="ECO:0007669"/>
    <property type="project" value="InterPro"/>
</dbReference>
<feature type="domain" description="HTH lysR-type" evidence="5">
    <location>
        <begin position="4"/>
        <end position="61"/>
    </location>
</feature>
<organism evidence="6 7">
    <name type="scientific">Williamsia herbipolensis</name>
    <dbReference type="NCBI Taxonomy" id="1603258"/>
    <lineage>
        <taxon>Bacteria</taxon>
        <taxon>Bacillati</taxon>
        <taxon>Actinomycetota</taxon>
        <taxon>Actinomycetes</taxon>
        <taxon>Mycobacteriales</taxon>
        <taxon>Nocardiaceae</taxon>
        <taxon>Williamsia</taxon>
    </lineage>
</organism>
<dbReference type="InterPro" id="IPR036390">
    <property type="entry name" value="WH_DNA-bd_sf"/>
</dbReference>
<gene>
    <name evidence="6" type="ORF">OG579_14755</name>
</gene>
<dbReference type="Gene3D" id="3.40.190.10">
    <property type="entry name" value="Periplasmic binding protein-like II"/>
    <property type="match status" value="2"/>
</dbReference>
<evidence type="ECO:0000256" key="3">
    <source>
        <dbReference type="ARBA" id="ARBA00023125"/>
    </source>
</evidence>
<dbReference type="Pfam" id="PF00126">
    <property type="entry name" value="HTH_1"/>
    <property type="match status" value="1"/>
</dbReference>
<keyword evidence="3" id="KW-0238">DNA-binding</keyword>
<dbReference type="PANTHER" id="PTHR30579:SF7">
    <property type="entry name" value="HTH-TYPE TRANSCRIPTIONAL REGULATOR LRHA-RELATED"/>
    <property type="match status" value="1"/>
</dbReference>
<sequence>MATLDITPLRSFAAVVAFSGVRRAADALHLSPAAVTGHIRKLERELGCRLVIPDGRGIALTSDGDELAVRARDIIAHHDDAVRTLTPHDDNGILVAATEHAAEFLVPTVMSLVHARHPERPVRLRLTRSAHVRDLVDDDRADVALMLTRPARGSVRVAPVPLQWFAHDARPSEDLVLFANPCAVRHEALASLGRRPHRVAAECVDLTSVVGAARAGVGMTPLPRIGPAHDGLRVVRGLPPIPDISLFVATSARVDTSIRQEIVGLLRHALSGRVDAA</sequence>
<accession>A0AAU4JYZ3</accession>
<dbReference type="Proteomes" id="UP001432128">
    <property type="component" value="Chromosome"/>
</dbReference>
<evidence type="ECO:0000256" key="2">
    <source>
        <dbReference type="ARBA" id="ARBA00023015"/>
    </source>
</evidence>